<dbReference type="EMBL" id="GBXM01056344">
    <property type="protein sequence ID" value="JAH52233.1"/>
    <property type="molecule type" value="Transcribed_RNA"/>
</dbReference>
<dbReference type="AlphaFoldDB" id="A0A0E9THQ9"/>
<sequence>MHLITAAGVCPLLLTSKQLHSLG</sequence>
<reference evidence="1" key="2">
    <citation type="journal article" date="2015" name="Fish Shellfish Immunol.">
        <title>Early steps in the European eel (Anguilla anguilla)-Vibrio vulnificus interaction in the gills: Role of the RtxA13 toxin.</title>
        <authorList>
            <person name="Callol A."/>
            <person name="Pajuelo D."/>
            <person name="Ebbesson L."/>
            <person name="Teles M."/>
            <person name="MacKenzie S."/>
            <person name="Amaro C."/>
        </authorList>
    </citation>
    <scope>NUCLEOTIDE SEQUENCE</scope>
</reference>
<organism evidence="1">
    <name type="scientific">Anguilla anguilla</name>
    <name type="common">European freshwater eel</name>
    <name type="synonym">Muraena anguilla</name>
    <dbReference type="NCBI Taxonomy" id="7936"/>
    <lineage>
        <taxon>Eukaryota</taxon>
        <taxon>Metazoa</taxon>
        <taxon>Chordata</taxon>
        <taxon>Craniata</taxon>
        <taxon>Vertebrata</taxon>
        <taxon>Euteleostomi</taxon>
        <taxon>Actinopterygii</taxon>
        <taxon>Neopterygii</taxon>
        <taxon>Teleostei</taxon>
        <taxon>Anguilliformes</taxon>
        <taxon>Anguillidae</taxon>
        <taxon>Anguilla</taxon>
    </lineage>
</organism>
<protein>
    <submittedName>
        <fullName evidence="1">Uncharacterized protein</fullName>
    </submittedName>
</protein>
<reference evidence="1" key="1">
    <citation type="submission" date="2014-11" db="EMBL/GenBank/DDBJ databases">
        <authorList>
            <person name="Amaro Gonzalez C."/>
        </authorList>
    </citation>
    <scope>NUCLEOTIDE SEQUENCE</scope>
</reference>
<name>A0A0E9THQ9_ANGAN</name>
<evidence type="ECO:0000313" key="1">
    <source>
        <dbReference type="EMBL" id="JAH52233.1"/>
    </source>
</evidence>
<proteinExistence type="predicted"/>
<accession>A0A0E9THQ9</accession>